<proteinExistence type="inferred from homology"/>
<dbReference type="PANTHER" id="PTHR43735">
    <property type="entry name" value="APOPTOSIS-INDUCING FACTOR 1"/>
    <property type="match status" value="1"/>
</dbReference>
<dbReference type="GO" id="GO:0050660">
    <property type="term" value="F:flavin adenine dinucleotide binding"/>
    <property type="evidence" value="ECO:0007669"/>
    <property type="project" value="TreeGrafter"/>
</dbReference>
<dbReference type="OrthoDB" id="202203at2759"/>
<dbReference type="PANTHER" id="PTHR43735:SF3">
    <property type="entry name" value="FERROPTOSIS SUPPRESSOR PROTEIN 1"/>
    <property type="match status" value="1"/>
</dbReference>
<dbReference type="Proteomes" id="UP000284842">
    <property type="component" value="Unassembled WGS sequence"/>
</dbReference>
<dbReference type="STRING" id="181874.A0A409YN27"/>
<keyword evidence="3" id="KW-0274">FAD</keyword>
<comment type="similarity">
    <text evidence="1">Belongs to the FAD-dependent oxidoreductase family.</text>
</comment>
<keyword evidence="7" id="KW-1185">Reference proteome</keyword>
<name>A0A409YN27_9AGAR</name>
<evidence type="ECO:0000256" key="1">
    <source>
        <dbReference type="ARBA" id="ARBA00006442"/>
    </source>
</evidence>
<dbReference type="PROSITE" id="PS51257">
    <property type="entry name" value="PROKAR_LIPOPROTEIN"/>
    <property type="match status" value="1"/>
</dbReference>
<dbReference type="SUPFAM" id="SSF51905">
    <property type="entry name" value="FAD/NAD(P)-binding domain"/>
    <property type="match status" value="1"/>
</dbReference>
<keyword evidence="4" id="KW-0560">Oxidoreductase</keyword>
<dbReference type="InterPro" id="IPR023753">
    <property type="entry name" value="FAD/NAD-binding_dom"/>
</dbReference>
<dbReference type="PRINTS" id="PR00411">
    <property type="entry name" value="PNDRDTASEI"/>
</dbReference>
<dbReference type="GO" id="GO:0005737">
    <property type="term" value="C:cytoplasm"/>
    <property type="evidence" value="ECO:0007669"/>
    <property type="project" value="TreeGrafter"/>
</dbReference>
<dbReference type="PRINTS" id="PR00368">
    <property type="entry name" value="FADPNR"/>
</dbReference>
<accession>A0A409YN27</accession>
<dbReference type="EMBL" id="NHTK01000939">
    <property type="protein sequence ID" value="PPR04487.1"/>
    <property type="molecule type" value="Genomic_DNA"/>
</dbReference>
<sequence length="376" mass="41812">MINTSHRPNIVVIGGGGCGAQVARRLSEKLDHNKYNLILVTARPYYTHLPAWIRMSVTDEGHLEHRAHMTYNYLFKDGKGSFVVGKVASINTQEGLTGGVLMMESGETLEYEVCILTPGSLWPGPLDIPDTKEATEVHLREWRNKFDEANDILLVGGGAVALEYSGEIKDKWPNKRVTIVHGGDLMLNDAYPKYFRRDVAKDVRKRGVEIILNDWVDDMTISDASTIETRHGRKLIADLVVPCVGPRPNTSFVTLKPGTLSETNHIRVSATLQVFNYPHLFAGGDAIEWDEQKQVSKYSTHANVIAHNVIQLLAKKQPSALYPGSFELISISNGRHGGSSYWSVFWGPTFGDWVSATIKSKDLFLSYTRKSLGLSS</sequence>
<gene>
    <name evidence="6" type="ORF">CVT24_013096</name>
</gene>
<organism evidence="6 7">
    <name type="scientific">Panaeolus cyanescens</name>
    <dbReference type="NCBI Taxonomy" id="181874"/>
    <lineage>
        <taxon>Eukaryota</taxon>
        <taxon>Fungi</taxon>
        <taxon>Dikarya</taxon>
        <taxon>Basidiomycota</taxon>
        <taxon>Agaricomycotina</taxon>
        <taxon>Agaricomycetes</taxon>
        <taxon>Agaricomycetidae</taxon>
        <taxon>Agaricales</taxon>
        <taxon>Agaricineae</taxon>
        <taxon>Galeropsidaceae</taxon>
        <taxon>Panaeolus</taxon>
    </lineage>
</organism>
<feature type="domain" description="FAD/NAD(P)-binding" evidence="5">
    <location>
        <begin position="9"/>
        <end position="292"/>
    </location>
</feature>
<protein>
    <recommendedName>
        <fullName evidence="5">FAD/NAD(P)-binding domain-containing protein</fullName>
    </recommendedName>
</protein>
<dbReference type="InParanoid" id="A0A409YN27"/>
<comment type="caution">
    <text evidence="6">The sequence shown here is derived from an EMBL/GenBank/DDBJ whole genome shotgun (WGS) entry which is preliminary data.</text>
</comment>
<dbReference type="Pfam" id="PF07992">
    <property type="entry name" value="Pyr_redox_2"/>
    <property type="match status" value="1"/>
</dbReference>
<dbReference type="AlphaFoldDB" id="A0A409YN27"/>
<evidence type="ECO:0000256" key="3">
    <source>
        <dbReference type="ARBA" id="ARBA00022827"/>
    </source>
</evidence>
<evidence type="ECO:0000256" key="4">
    <source>
        <dbReference type="ARBA" id="ARBA00023002"/>
    </source>
</evidence>
<evidence type="ECO:0000256" key="2">
    <source>
        <dbReference type="ARBA" id="ARBA00022630"/>
    </source>
</evidence>
<dbReference type="InterPro" id="IPR036188">
    <property type="entry name" value="FAD/NAD-bd_sf"/>
</dbReference>
<dbReference type="GO" id="GO:0004174">
    <property type="term" value="F:electron-transferring-flavoprotein dehydrogenase activity"/>
    <property type="evidence" value="ECO:0007669"/>
    <property type="project" value="TreeGrafter"/>
</dbReference>
<evidence type="ECO:0000313" key="6">
    <source>
        <dbReference type="EMBL" id="PPR04487.1"/>
    </source>
</evidence>
<evidence type="ECO:0000313" key="7">
    <source>
        <dbReference type="Proteomes" id="UP000284842"/>
    </source>
</evidence>
<keyword evidence="2" id="KW-0285">Flavoprotein</keyword>
<reference evidence="6 7" key="1">
    <citation type="journal article" date="2018" name="Evol. Lett.">
        <title>Horizontal gene cluster transfer increased hallucinogenic mushroom diversity.</title>
        <authorList>
            <person name="Reynolds H.T."/>
            <person name="Vijayakumar V."/>
            <person name="Gluck-Thaler E."/>
            <person name="Korotkin H.B."/>
            <person name="Matheny P.B."/>
            <person name="Slot J.C."/>
        </authorList>
    </citation>
    <scope>NUCLEOTIDE SEQUENCE [LARGE SCALE GENOMIC DNA]</scope>
    <source>
        <strain evidence="6 7">2629</strain>
    </source>
</reference>
<evidence type="ECO:0000259" key="5">
    <source>
        <dbReference type="Pfam" id="PF07992"/>
    </source>
</evidence>
<dbReference type="Gene3D" id="3.50.50.100">
    <property type="match status" value="1"/>
</dbReference>